<gene>
    <name evidence="2" type="ORF">CBQ26_02600</name>
</gene>
<evidence type="ECO:0000313" key="2">
    <source>
        <dbReference type="EMBL" id="OWL98346.1"/>
    </source>
</evidence>
<dbReference type="OrthoDB" id="72025at2"/>
<name>A0A246BRN7_9DEIO</name>
<evidence type="ECO:0000313" key="3">
    <source>
        <dbReference type="Proteomes" id="UP000197208"/>
    </source>
</evidence>
<dbReference type="Proteomes" id="UP000197208">
    <property type="component" value="Unassembled WGS sequence"/>
</dbReference>
<dbReference type="EMBL" id="NHMK01000008">
    <property type="protein sequence ID" value="OWL98346.1"/>
    <property type="molecule type" value="Genomic_DNA"/>
</dbReference>
<feature type="domain" description="DUF7710" evidence="1">
    <location>
        <begin position="4"/>
        <end position="87"/>
    </location>
</feature>
<protein>
    <recommendedName>
        <fullName evidence="1">DUF7710 domain-containing protein</fullName>
    </recommendedName>
</protein>
<reference evidence="2 3" key="1">
    <citation type="submission" date="2017-05" db="EMBL/GenBank/DDBJ databases">
        <title>De novo genome assembly of Deniococcus indicus strain DR1.</title>
        <authorList>
            <person name="Chauhan D."/>
            <person name="Yennamalli R.M."/>
            <person name="Priyadarshini R."/>
        </authorList>
    </citation>
    <scope>NUCLEOTIDE SEQUENCE [LARGE SCALE GENOMIC DNA]</scope>
    <source>
        <strain evidence="2 3">DR1</strain>
    </source>
</reference>
<proteinExistence type="predicted"/>
<sequence length="89" mass="10219">MTEIWVFHAEGAALASGAFSTREQAELWIRRHGLTGLLTSYPLDEGMYDWAVAHTPFRPRRADQTTPTFIGRFTSGYRPHEHYRDGRPV</sequence>
<dbReference type="Pfam" id="PF24819">
    <property type="entry name" value="DUF7710"/>
    <property type="match status" value="1"/>
</dbReference>
<accession>A0A246BRN7</accession>
<dbReference type="RefSeq" id="WP_088247041.1">
    <property type="nucleotide sequence ID" value="NZ_NHMK01000008.1"/>
</dbReference>
<keyword evidence="3" id="KW-1185">Reference proteome</keyword>
<dbReference type="InterPro" id="IPR056127">
    <property type="entry name" value="DUF7710"/>
</dbReference>
<dbReference type="AlphaFoldDB" id="A0A246BRN7"/>
<organism evidence="2 3">
    <name type="scientific">Deinococcus indicus</name>
    <dbReference type="NCBI Taxonomy" id="223556"/>
    <lineage>
        <taxon>Bacteria</taxon>
        <taxon>Thermotogati</taxon>
        <taxon>Deinococcota</taxon>
        <taxon>Deinococci</taxon>
        <taxon>Deinococcales</taxon>
        <taxon>Deinococcaceae</taxon>
        <taxon>Deinococcus</taxon>
    </lineage>
</organism>
<evidence type="ECO:0000259" key="1">
    <source>
        <dbReference type="Pfam" id="PF24819"/>
    </source>
</evidence>
<comment type="caution">
    <text evidence="2">The sequence shown here is derived from an EMBL/GenBank/DDBJ whole genome shotgun (WGS) entry which is preliminary data.</text>
</comment>